<evidence type="ECO:0000313" key="7">
    <source>
        <dbReference type="EMBL" id="PIK36280.1"/>
    </source>
</evidence>
<dbReference type="GO" id="GO:0005634">
    <property type="term" value="C:nucleus"/>
    <property type="evidence" value="ECO:0007669"/>
    <property type="project" value="TreeGrafter"/>
</dbReference>
<dbReference type="GO" id="GO:0006601">
    <property type="term" value="P:creatine biosynthetic process"/>
    <property type="evidence" value="ECO:0007669"/>
    <property type="project" value="TreeGrafter"/>
</dbReference>
<keyword evidence="3 7" id="KW-0489">Methyltransferase</keyword>
<gene>
    <name evidence="8" type="ORF">BSL78_10647</name>
    <name evidence="7" type="ORF">BSL78_26880</name>
</gene>
<dbReference type="AlphaFoldDB" id="A0A2G8JKN0"/>
<evidence type="ECO:0000256" key="4">
    <source>
        <dbReference type="ARBA" id="ARBA00022679"/>
    </source>
</evidence>
<evidence type="ECO:0000313" key="9">
    <source>
        <dbReference type="Proteomes" id="UP000230750"/>
    </source>
</evidence>
<protein>
    <recommendedName>
        <fullName evidence="2">guanidinoacetate N-methyltransferase</fullName>
        <ecNumber evidence="2">2.1.1.2</ecNumber>
    </recommendedName>
</protein>
<evidence type="ECO:0000313" key="8">
    <source>
        <dbReference type="EMBL" id="PIK52443.1"/>
    </source>
</evidence>
<feature type="domain" description="RMT2" evidence="6">
    <location>
        <begin position="13"/>
        <end position="237"/>
    </location>
</feature>
<dbReference type="PANTHER" id="PTHR32379:SF1">
    <property type="entry name" value="GUANIDINOACETATE N-METHYLTRANSFERASE"/>
    <property type="match status" value="1"/>
</dbReference>
<keyword evidence="5" id="KW-0949">S-adenosyl-L-methionine</keyword>
<evidence type="ECO:0000256" key="1">
    <source>
        <dbReference type="ARBA" id="ARBA00004820"/>
    </source>
</evidence>
<accession>A0A2G8JKN0</accession>
<organism evidence="7 9">
    <name type="scientific">Stichopus japonicus</name>
    <name type="common">Sea cucumber</name>
    <dbReference type="NCBI Taxonomy" id="307972"/>
    <lineage>
        <taxon>Eukaryota</taxon>
        <taxon>Metazoa</taxon>
        <taxon>Echinodermata</taxon>
        <taxon>Eleutherozoa</taxon>
        <taxon>Echinozoa</taxon>
        <taxon>Holothuroidea</taxon>
        <taxon>Aspidochirotacea</taxon>
        <taxon>Aspidochirotida</taxon>
        <taxon>Stichopodidae</taxon>
        <taxon>Apostichopus</taxon>
    </lineage>
</organism>
<proteinExistence type="predicted"/>
<comment type="caution">
    <text evidence="7">The sequence shown here is derived from an EMBL/GenBank/DDBJ whole genome shotgun (WGS) entry which is preliminary data.</text>
</comment>
<dbReference type="Gene3D" id="3.40.50.150">
    <property type="entry name" value="Vaccinia Virus protein VP39"/>
    <property type="match status" value="1"/>
</dbReference>
<evidence type="ECO:0000256" key="3">
    <source>
        <dbReference type="ARBA" id="ARBA00022603"/>
    </source>
</evidence>
<dbReference type="PROSITE" id="PS51559">
    <property type="entry name" value="SAM_RMT2"/>
    <property type="match status" value="1"/>
</dbReference>
<comment type="pathway">
    <text evidence="1">Amine and polyamine biosynthesis; creatine biosynthesis; creatine from L-arginine and glycine: step 2/2.</text>
</comment>
<reference evidence="7 9" key="1">
    <citation type="journal article" date="2017" name="PLoS Biol.">
        <title>The sea cucumber genome provides insights into morphological evolution and visceral regeneration.</title>
        <authorList>
            <person name="Zhang X."/>
            <person name="Sun L."/>
            <person name="Yuan J."/>
            <person name="Sun Y."/>
            <person name="Gao Y."/>
            <person name="Zhang L."/>
            <person name="Li S."/>
            <person name="Dai H."/>
            <person name="Hamel J.F."/>
            <person name="Liu C."/>
            <person name="Yu Y."/>
            <person name="Liu S."/>
            <person name="Lin W."/>
            <person name="Guo K."/>
            <person name="Jin S."/>
            <person name="Xu P."/>
            <person name="Storey K.B."/>
            <person name="Huan P."/>
            <person name="Zhang T."/>
            <person name="Zhou Y."/>
            <person name="Zhang J."/>
            <person name="Lin C."/>
            <person name="Li X."/>
            <person name="Xing L."/>
            <person name="Huo D."/>
            <person name="Sun M."/>
            <person name="Wang L."/>
            <person name="Mercier A."/>
            <person name="Li F."/>
            <person name="Yang H."/>
            <person name="Xiang J."/>
        </authorList>
    </citation>
    <scope>NUCLEOTIDE SEQUENCE [LARGE SCALE GENOMIC DNA]</scope>
    <source>
        <strain evidence="7">Shaxun</strain>
        <tissue evidence="7">Muscle</tissue>
    </source>
</reference>
<dbReference type="GO" id="GO:0030731">
    <property type="term" value="F:guanidinoacetate N-methyltransferase activity"/>
    <property type="evidence" value="ECO:0007669"/>
    <property type="project" value="UniProtKB-EC"/>
</dbReference>
<dbReference type="EMBL" id="MRZV01000328">
    <property type="protein sequence ID" value="PIK52443.1"/>
    <property type="molecule type" value="Genomic_DNA"/>
</dbReference>
<dbReference type="FunFam" id="3.40.50.150:FF:000096">
    <property type="entry name" value="Guanidinoacetate N-methyltransferase"/>
    <property type="match status" value="1"/>
</dbReference>
<dbReference type="CDD" id="cd02440">
    <property type="entry name" value="AdoMet_MTases"/>
    <property type="match status" value="1"/>
</dbReference>
<sequence>MTEMTEDKIFQEGEDCKSGWEVASADYNKEDTHLEILGKPVMERWETPYMHKLASIAASKGGRVLEVGFGLGIASGKIQACEGIQEHVIIECNSGVFDRLQDWAREQPHKVTPLKGLWEDVAPNLEDESFDGILYDTYPLSEKTWHTHQFEFISKHAFRLLKPGGILSYCNLTSWGELLKEKYDNIETMFQETQVVQLMEAGFKKENISTEVMPITPPASCAYYSFPKMIAPAVIKA</sequence>
<dbReference type="GO" id="GO:0005737">
    <property type="term" value="C:cytoplasm"/>
    <property type="evidence" value="ECO:0007669"/>
    <property type="project" value="TreeGrafter"/>
</dbReference>
<evidence type="ECO:0000256" key="5">
    <source>
        <dbReference type="ARBA" id="ARBA00022691"/>
    </source>
</evidence>
<name>A0A2G8JKN0_STIJA</name>
<dbReference type="SUPFAM" id="SSF53335">
    <property type="entry name" value="S-adenosyl-L-methionine-dependent methyltransferases"/>
    <property type="match status" value="1"/>
</dbReference>
<dbReference type="InterPro" id="IPR051038">
    <property type="entry name" value="RMT2/GAMT_Mtase"/>
</dbReference>
<dbReference type="EC" id="2.1.1.2" evidence="2"/>
<dbReference type="OrthoDB" id="19014at2759"/>
<dbReference type="EMBL" id="MRZV01001704">
    <property type="protein sequence ID" value="PIK36280.1"/>
    <property type="molecule type" value="Genomic_DNA"/>
</dbReference>
<evidence type="ECO:0000259" key="6">
    <source>
        <dbReference type="PROSITE" id="PS51559"/>
    </source>
</evidence>
<dbReference type="InterPro" id="IPR026480">
    <property type="entry name" value="RMT2_dom"/>
</dbReference>
<dbReference type="InterPro" id="IPR029063">
    <property type="entry name" value="SAM-dependent_MTases_sf"/>
</dbReference>
<dbReference type="PANTHER" id="PTHR32379">
    <property type="entry name" value="GUANIDINOACETATE N-METHYLTRANSFERASE"/>
    <property type="match status" value="1"/>
</dbReference>
<dbReference type="Proteomes" id="UP000230750">
    <property type="component" value="Unassembled WGS sequence"/>
</dbReference>
<dbReference type="GO" id="GO:0032259">
    <property type="term" value="P:methylation"/>
    <property type="evidence" value="ECO:0007669"/>
    <property type="project" value="UniProtKB-KW"/>
</dbReference>
<dbReference type="STRING" id="307972.A0A2G8JKN0"/>
<keyword evidence="9" id="KW-1185">Reference proteome</keyword>
<keyword evidence="4 7" id="KW-0808">Transferase</keyword>
<evidence type="ECO:0000256" key="2">
    <source>
        <dbReference type="ARBA" id="ARBA00012887"/>
    </source>
</evidence>